<sequence length="211" mass="22625">MRFPIAALLALSLTAALPGCGALRALEGEPDRDVFELRPPSDAPLKCGRGRVAELVIEPPKTRGTLDTDRIMVRPNELQTQYLPDARWGDTVPTTLQTLLVRGFGVYDVFTHVGRVPLGTAGDYAILSEVNDFNAEVVGKGAVIKMTLDAQMVREEDATVVSRGHFATTAEAPSTKTADLIPAFDAAGQELVRQMTAWGLKAVGANAARCH</sequence>
<dbReference type="OrthoDB" id="9808689at2"/>
<evidence type="ECO:0000256" key="1">
    <source>
        <dbReference type="SAM" id="SignalP"/>
    </source>
</evidence>
<feature type="chain" id="PRO_5017017191" evidence="1">
    <location>
        <begin position="22"/>
        <end position="211"/>
    </location>
</feature>
<protein>
    <submittedName>
        <fullName evidence="3">Cholesterol transport system auxiliary component</fullName>
    </submittedName>
</protein>
<evidence type="ECO:0000313" key="3">
    <source>
        <dbReference type="EMBL" id="RCW81686.1"/>
    </source>
</evidence>
<reference evidence="3 4" key="1">
    <citation type="submission" date="2018-07" db="EMBL/GenBank/DDBJ databases">
        <title>Genomic Encyclopedia of Type Strains, Phase III (KMG-III): the genomes of soil and plant-associated and newly described type strains.</title>
        <authorList>
            <person name="Whitman W."/>
        </authorList>
    </citation>
    <scope>NUCLEOTIDE SEQUENCE [LARGE SCALE GENOMIC DNA]</scope>
    <source>
        <strain evidence="3 4">CECT 8525</strain>
    </source>
</reference>
<organism evidence="3 4">
    <name type="scientific">Paracoccus lutimaris</name>
    <dbReference type="NCBI Taxonomy" id="1490030"/>
    <lineage>
        <taxon>Bacteria</taxon>
        <taxon>Pseudomonadati</taxon>
        <taxon>Pseudomonadota</taxon>
        <taxon>Alphaproteobacteria</taxon>
        <taxon>Rhodobacterales</taxon>
        <taxon>Paracoccaceae</taxon>
        <taxon>Paracoccus</taxon>
    </lineage>
</organism>
<proteinExistence type="predicted"/>
<feature type="signal peptide" evidence="1">
    <location>
        <begin position="1"/>
        <end position="21"/>
    </location>
</feature>
<name>A0A368YQZ0_9RHOB</name>
<keyword evidence="1" id="KW-0732">Signal</keyword>
<dbReference type="Gene3D" id="3.40.50.10610">
    <property type="entry name" value="ABC-type transport auxiliary lipoprotein component"/>
    <property type="match status" value="1"/>
</dbReference>
<dbReference type="RefSeq" id="WP_114349904.1">
    <property type="nucleotide sequence ID" value="NZ_QPJL01000014.1"/>
</dbReference>
<keyword evidence="4" id="KW-1185">Reference proteome</keyword>
<dbReference type="Proteomes" id="UP000253345">
    <property type="component" value="Unassembled WGS sequence"/>
</dbReference>
<dbReference type="Pfam" id="PF03886">
    <property type="entry name" value="ABC_trans_aux"/>
    <property type="match status" value="1"/>
</dbReference>
<feature type="domain" description="ABC-type transport auxiliary lipoprotein component" evidence="2">
    <location>
        <begin position="37"/>
        <end position="195"/>
    </location>
</feature>
<comment type="caution">
    <text evidence="3">The sequence shown here is derived from an EMBL/GenBank/DDBJ whole genome shotgun (WGS) entry which is preliminary data.</text>
</comment>
<evidence type="ECO:0000313" key="4">
    <source>
        <dbReference type="Proteomes" id="UP000253345"/>
    </source>
</evidence>
<dbReference type="EMBL" id="QPJL01000014">
    <property type="protein sequence ID" value="RCW81686.1"/>
    <property type="molecule type" value="Genomic_DNA"/>
</dbReference>
<dbReference type="InterPro" id="IPR005586">
    <property type="entry name" value="ABC_trans_aux"/>
</dbReference>
<accession>A0A368YQZ0</accession>
<evidence type="ECO:0000259" key="2">
    <source>
        <dbReference type="Pfam" id="PF03886"/>
    </source>
</evidence>
<gene>
    <name evidence="3" type="ORF">DFP89_11410</name>
</gene>
<dbReference type="AlphaFoldDB" id="A0A368YQZ0"/>
<dbReference type="SUPFAM" id="SSF159594">
    <property type="entry name" value="XCC0632-like"/>
    <property type="match status" value="1"/>
</dbReference>